<dbReference type="GeneID" id="87903082"/>
<proteinExistence type="predicted"/>
<reference evidence="1 2" key="1">
    <citation type="journal article" date="2023" name="bioRxiv">
        <title>High-quality genome assemblies of four members of thePodospora anserinaspecies complex.</title>
        <authorList>
            <person name="Ament-Velasquez S.L."/>
            <person name="Vogan A.A."/>
            <person name="Wallerman O."/>
            <person name="Hartmann F."/>
            <person name="Gautier V."/>
            <person name="Silar P."/>
            <person name="Giraud T."/>
            <person name="Johannesson H."/>
        </authorList>
    </citation>
    <scope>NUCLEOTIDE SEQUENCE [LARGE SCALE GENOMIC DNA]</scope>
    <source>
        <strain evidence="1 2">CBS 415.72m</strain>
    </source>
</reference>
<dbReference type="RefSeq" id="XP_062744379.1">
    <property type="nucleotide sequence ID" value="XM_062883477.1"/>
</dbReference>
<evidence type="ECO:0000313" key="2">
    <source>
        <dbReference type="Proteomes" id="UP001323405"/>
    </source>
</evidence>
<protein>
    <submittedName>
        <fullName evidence="1">Uncharacterized protein</fullName>
    </submittedName>
</protein>
<comment type="caution">
    <text evidence="1">The sequence shown here is derived from an EMBL/GenBank/DDBJ whole genome shotgun (WGS) entry which is preliminary data.</text>
</comment>
<name>A0ABR0GIJ6_9PEZI</name>
<evidence type="ECO:0000313" key="1">
    <source>
        <dbReference type="EMBL" id="KAK4655404.1"/>
    </source>
</evidence>
<keyword evidence="2" id="KW-1185">Reference proteome</keyword>
<dbReference type="Proteomes" id="UP001323405">
    <property type="component" value="Unassembled WGS sequence"/>
</dbReference>
<gene>
    <name evidence="1" type="ORF">QC762_0049680</name>
</gene>
<sequence>MIAQGDVQLCPRALLGRYLAGKSFLSARGSWLVLLAELGLRRAVYPPAHFLPAADNKTLILRLARLSILRTGTAVLAPSYRYPRLLDPYHSEPALCRAPLPRNPPIGDAFSQLRIAANTTHGTTLESSSRLPVTCTEIEDSTRRGHTLATANAILLFLQ</sequence>
<accession>A0ABR0GIJ6</accession>
<dbReference type="EMBL" id="JAFFHA010000005">
    <property type="protein sequence ID" value="KAK4655404.1"/>
    <property type="molecule type" value="Genomic_DNA"/>
</dbReference>
<organism evidence="1 2">
    <name type="scientific">Podospora pseudocomata</name>
    <dbReference type="NCBI Taxonomy" id="2093779"/>
    <lineage>
        <taxon>Eukaryota</taxon>
        <taxon>Fungi</taxon>
        <taxon>Dikarya</taxon>
        <taxon>Ascomycota</taxon>
        <taxon>Pezizomycotina</taxon>
        <taxon>Sordariomycetes</taxon>
        <taxon>Sordariomycetidae</taxon>
        <taxon>Sordariales</taxon>
        <taxon>Podosporaceae</taxon>
        <taxon>Podospora</taxon>
    </lineage>
</organism>